<organism evidence="5 6">
    <name type="scientific">Ancylobacter crimeensis</name>
    <dbReference type="NCBI Taxonomy" id="2579147"/>
    <lineage>
        <taxon>Bacteria</taxon>
        <taxon>Pseudomonadati</taxon>
        <taxon>Pseudomonadota</taxon>
        <taxon>Alphaproteobacteria</taxon>
        <taxon>Hyphomicrobiales</taxon>
        <taxon>Xanthobacteraceae</taxon>
        <taxon>Ancylobacter</taxon>
    </lineage>
</organism>
<dbReference type="RefSeq" id="WP_247025852.1">
    <property type="nucleotide sequence ID" value="NZ_JALKCH010000001.1"/>
</dbReference>
<feature type="transmembrane region" description="Helical" evidence="3">
    <location>
        <begin position="62"/>
        <end position="81"/>
    </location>
</feature>
<name>A0ABT0D6J5_9HYPH</name>
<feature type="transmembrane region" description="Helical" evidence="3">
    <location>
        <begin position="6"/>
        <end position="29"/>
    </location>
</feature>
<sequence length="408" mass="44465">MILDPTALWPLVLLIACLLGATMILAWWLTPGEPALGIWTLAVFSITLGLTFVVARPLLPELVSILLGNGLLLAGYGMLWSGMRLFDGRPMRLGWALLPMLVWPIFCLVPPFSESVPLRYLAVSFFIVILLGLTLRQLWRNPAAALPARQVVRLLILGMVVIALLRLPLAGEVGSGDRIVLFTAPQFGWLPMFTLGVAIVMTFALVIMVRERAEMAFRSASVLDELTGLLNRRGFLQEAVRTFPAQGPVGVLMMDLDGFKQVNDRLGHASGDRVLIIFARVLRENLRQLDVPGRLGGEEFVALLPGMGLGDAGRAADRVRRAFLDTMQAELAELDPGGLLRAGRAQPMSVSIGVSATDRPAAGPDVPLEPLLQAMIALADRELYRAKDNGRNRVELAVFDPRRADSVA</sequence>
<comment type="caution">
    <text evidence="5">The sequence shown here is derived from an EMBL/GenBank/DDBJ whole genome shotgun (WGS) entry which is preliminary data.</text>
</comment>
<dbReference type="SMART" id="SM00267">
    <property type="entry name" value="GGDEF"/>
    <property type="match status" value="1"/>
</dbReference>
<keyword evidence="3" id="KW-0472">Membrane</keyword>
<evidence type="ECO:0000256" key="1">
    <source>
        <dbReference type="ARBA" id="ARBA00012528"/>
    </source>
</evidence>
<keyword evidence="6" id="KW-1185">Reference proteome</keyword>
<dbReference type="InterPro" id="IPR050469">
    <property type="entry name" value="Diguanylate_Cyclase"/>
</dbReference>
<dbReference type="CDD" id="cd01949">
    <property type="entry name" value="GGDEF"/>
    <property type="match status" value="1"/>
</dbReference>
<feature type="transmembrane region" description="Helical" evidence="3">
    <location>
        <begin position="189"/>
        <end position="209"/>
    </location>
</feature>
<feature type="domain" description="GGDEF" evidence="4">
    <location>
        <begin position="247"/>
        <end position="399"/>
    </location>
</feature>
<dbReference type="Gene3D" id="3.30.70.270">
    <property type="match status" value="1"/>
</dbReference>
<proteinExistence type="predicted"/>
<dbReference type="InterPro" id="IPR043128">
    <property type="entry name" value="Rev_trsase/Diguanyl_cyclase"/>
</dbReference>
<dbReference type="InterPro" id="IPR000160">
    <property type="entry name" value="GGDEF_dom"/>
</dbReference>
<evidence type="ECO:0000313" key="5">
    <source>
        <dbReference type="EMBL" id="MCK0195575.1"/>
    </source>
</evidence>
<evidence type="ECO:0000313" key="6">
    <source>
        <dbReference type="Proteomes" id="UP001203284"/>
    </source>
</evidence>
<feature type="transmembrane region" description="Helical" evidence="3">
    <location>
        <begin position="151"/>
        <end position="169"/>
    </location>
</feature>
<evidence type="ECO:0000256" key="2">
    <source>
        <dbReference type="ARBA" id="ARBA00034247"/>
    </source>
</evidence>
<evidence type="ECO:0000256" key="3">
    <source>
        <dbReference type="SAM" id="Phobius"/>
    </source>
</evidence>
<evidence type="ECO:0000259" key="4">
    <source>
        <dbReference type="PROSITE" id="PS50887"/>
    </source>
</evidence>
<dbReference type="SUPFAM" id="SSF55073">
    <property type="entry name" value="Nucleotide cyclase"/>
    <property type="match status" value="1"/>
</dbReference>
<dbReference type="PANTHER" id="PTHR45138:SF9">
    <property type="entry name" value="DIGUANYLATE CYCLASE DGCM-RELATED"/>
    <property type="match status" value="1"/>
</dbReference>
<dbReference type="PROSITE" id="PS50887">
    <property type="entry name" value="GGDEF"/>
    <property type="match status" value="1"/>
</dbReference>
<dbReference type="Pfam" id="PF00990">
    <property type="entry name" value="GGDEF"/>
    <property type="match status" value="1"/>
</dbReference>
<dbReference type="Proteomes" id="UP001203284">
    <property type="component" value="Unassembled WGS sequence"/>
</dbReference>
<protein>
    <recommendedName>
        <fullName evidence="1">diguanylate cyclase</fullName>
        <ecNumber evidence="1">2.7.7.65</ecNumber>
    </recommendedName>
</protein>
<dbReference type="EC" id="2.7.7.65" evidence="1"/>
<dbReference type="EMBL" id="JALKCH010000001">
    <property type="protein sequence ID" value="MCK0195575.1"/>
    <property type="molecule type" value="Genomic_DNA"/>
</dbReference>
<feature type="transmembrane region" description="Helical" evidence="3">
    <location>
        <begin position="36"/>
        <end position="56"/>
    </location>
</feature>
<dbReference type="NCBIfam" id="TIGR00254">
    <property type="entry name" value="GGDEF"/>
    <property type="match status" value="1"/>
</dbReference>
<feature type="transmembrane region" description="Helical" evidence="3">
    <location>
        <begin position="118"/>
        <end position="139"/>
    </location>
</feature>
<accession>A0ABT0D6J5</accession>
<comment type="catalytic activity">
    <reaction evidence="2">
        <text>2 GTP = 3',3'-c-di-GMP + 2 diphosphate</text>
        <dbReference type="Rhea" id="RHEA:24898"/>
        <dbReference type="ChEBI" id="CHEBI:33019"/>
        <dbReference type="ChEBI" id="CHEBI:37565"/>
        <dbReference type="ChEBI" id="CHEBI:58805"/>
        <dbReference type="EC" id="2.7.7.65"/>
    </reaction>
</comment>
<feature type="transmembrane region" description="Helical" evidence="3">
    <location>
        <begin position="93"/>
        <end position="112"/>
    </location>
</feature>
<reference evidence="5 6" key="1">
    <citation type="submission" date="2022-04" db="EMBL/GenBank/DDBJ databases">
        <authorList>
            <person name="Grouzdev D.S."/>
            <person name="Pantiukh K.S."/>
            <person name="Krutkina M.S."/>
        </authorList>
    </citation>
    <scope>NUCLEOTIDE SEQUENCE [LARGE SCALE GENOMIC DNA]</scope>
    <source>
        <strain evidence="5 6">6x-1</strain>
    </source>
</reference>
<keyword evidence="3" id="KW-1133">Transmembrane helix</keyword>
<gene>
    <name evidence="5" type="ORF">MWN34_01465</name>
</gene>
<dbReference type="PANTHER" id="PTHR45138">
    <property type="entry name" value="REGULATORY COMPONENTS OF SENSORY TRANSDUCTION SYSTEM"/>
    <property type="match status" value="1"/>
</dbReference>
<dbReference type="InterPro" id="IPR029787">
    <property type="entry name" value="Nucleotide_cyclase"/>
</dbReference>
<keyword evidence="3" id="KW-0812">Transmembrane</keyword>